<dbReference type="Proteomes" id="UP000746747">
    <property type="component" value="Unassembled WGS sequence"/>
</dbReference>
<organism evidence="2 3">
    <name type="scientific">Cercopithifilaria johnstoni</name>
    <dbReference type="NCBI Taxonomy" id="2874296"/>
    <lineage>
        <taxon>Eukaryota</taxon>
        <taxon>Metazoa</taxon>
        <taxon>Ecdysozoa</taxon>
        <taxon>Nematoda</taxon>
        <taxon>Chromadorea</taxon>
        <taxon>Rhabditida</taxon>
        <taxon>Spirurina</taxon>
        <taxon>Spiruromorpha</taxon>
        <taxon>Filarioidea</taxon>
        <taxon>Onchocercidae</taxon>
        <taxon>Cercopithifilaria</taxon>
    </lineage>
</organism>
<dbReference type="AlphaFoldDB" id="A0A8J2PTN1"/>
<evidence type="ECO:0000256" key="1">
    <source>
        <dbReference type="SAM" id="MobiDB-lite"/>
    </source>
</evidence>
<feature type="region of interest" description="Disordered" evidence="1">
    <location>
        <begin position="25"/>
        <end position="76"/>
    </location>
</feature>
<evidence type="ECO:0000313" key="2">
    <source>
        <dbReference type="EMBL" id="CAG9535133.1"/>
    </source>
</evidence>
<protein>
    <submittedName>
        <fullName evidence="2">Uncharacterized protein</fullName>
    </submittedName>
</protein>
<evidence type="ECO:0000313" key="3">
    <source>
        <dbReference type="Proteomes" id="UP000746747"/>
    </source>
</evidence>
<keyword evidence="3" id="KW-1185">Reference proteome</keyword>
<reference evidence="2" key="1">
    <citation type="submission" date="2021-09" db="EMBL/GenBank/DDBJ databases">
        <authorList>
            <consortium name="Pathogen Informatics"/>
        </authorList>
    </citation>
    <scope>NUCLEOTIDE SEQUENCE</scope>
</reference>
<dbReference type="EMBL" id="CAKAEH010001355">
    <property type="protein sequence ID" value="CAG9535133.1"/>
    <property type="molecule type" value="Genomic_DNA"/>
</dbReference>
<comment type="caution">
    <text evidence="2">The sequence shown here is derived from an EMBL/GenBank/DDBJ whole genome shotgun (WGS) entry which is preliminary data.</text>
</comment>
<sequence length="76" mass="8397">MYTHKCEEGKKNLLVVPVISIQRHPTDRARRHHGMPAGRYQCRPTAPSSTPPPTIATIDPGSLRTACSGMSPQKIY</sequence>
<name>A0A8J2PTN1_9BILA</name>
<proteinExistence type="predicted"/>
<accession>A0A8J2PTN1</accession>
<gene>
    <name evidence="2" type="ORF">CJOHNSTONI_LOCUS5202</name>
</gene>